<keyword evidence="4" id="KW-1185">Reference proteome</keyword>
<dbReference type="Proteomes" id="UP000076066">
    <property type="component" value="Chromosome"/>
</dbReference>
<dbReference type="Pfam" id="PF03797">
    <property type="entry name" value="Autotransporter"/>
    <property type="match status" value="1"/>
</dbReference>
<dbReference type="RefSeq" id="WP_066136104.1">
    <property type="nucleotide sequence ID" value="NZ_CP014525.1"/>
</dbReference>
<dbReference type="EMBL" id="CP014525">
    <property type="protein sequence ID" value="AMW35388.1"/>
    <property type="molecule type" value="Genomic_DNA"/>
</dbReference>
<dbReference type="OrthoDB" id="7318339at2"/>
<keyword evidence="1" id="KW-0732">Signal</keyword>
<dbReference type="Gene3D" id="2.40.128.130">
    <property type="entry name" value="Autotransporter beta-domain"/>
    <property type="match status" value="1"/>
</dbReference>
<dbReference type="GO" id="GO:0019867">
    <property type="term" value="C:outer membrane"/>
    <property type="evidence" value="ECO:0007669"/>
    <property type="project" value="InterPro"/>
</dbReference>
<dbReference type="SUPFAM" id="SSF103515">
    <property type="entry name" value="Autotransporter"/>
    <property type="match status" value="1"/>
</dbReference>
<organism evidence="3 4">
    <name type="scientific">Haematospirillum jordaniae</name>
    <dbReference type="NCBI Taxonomy" id="1549855"/>
    <lineage>
        <taxon>Bacteria</taxon>
        <taxon>Pseudomonadati</taxon>
        <taxon>Pseudomonadota</taxon>
        <taxon>Alphaproteobacteria</taxon>
        <taxon>Rhodospirillales</taxon>
        <taxon>Novispirillaceae</taxon>
        <taxon>Haematospirillum</taxon>
    </lineage>
</organism>
<name>A0A143DGV7_9PROT</name>
<proteinExistence type="predicted"/>
<feature type="chain" id="PRO_5044368626" description="Autotransporter domain-containing protein" evidence="1">
    <location>
        <begin position="27"/>
        <end position="1496"/>
    </location>
</feature>
<dbReference type="InterPro" id="IPR036709">
    <property type="entry name" value="Autotransporte_beta_dom_sf"/>
</dbReference>
<dbReference type="InterPro" id="IPR006315">
    <property type="entry name" value="OM_autotransptr_brl_dom"/>
</dbReference>
<feature type="domain" description="Autotransporter" evidence="2">
    <location>
        <begin position="1215"/>
        <end position="1496"/>
    </location>
</feature>
<dbReference type="SMART" id="SM00869">
    <property type="entry name" value="Autotransporter"/>
    <property type="match status" value="1"/>
</dbReference>
<evidence type="ECO:0000313" key="4">
    <source>
        <dbReference type="Proteomes" id="UP000076066"/>
    </source>
</evidence>
<feature type="signal peptide" evidence="1">
    <location>
        <begin position="1"/>
        <end position="26"/>
    </location>
</feature>
<dbReference type="PROSITE" id="PS51208">
    <property type="entry name" value="AUTOTRANSPORTER"/>
    <property type="match status" value="1"/>
</dbReference>
<dbReference type="InterPro" id="IPR005546">
    <property type="entry name" value="Autotransporte_beta"/>
</dbReference>
<evidence type="ECO:0000313" key="3">
    <source>
        <dbReference type="EMBL" id="AMW35388.1"/>
    </source>
</evidence>
<dbReference type="KEGG" id="hjo:AY555_09570"/>
<sequence>MSEIRTNLLATTALAAALSLPGVAYATTPGTTPLNEVLSQSFVDTFIKARNDAESKLNFYRKIDNYRDNYSFIAAIDPAKDPQKISTFRSETEKDAYKKSLEALEWEDNEIGKVADTTGTHPVAFSRGTLKTEEALQTERQEAAKKALKAKLGGMVITVTSNSNSDLAAAVRGLAGIGDSDSITEAHIATALDKALEKPVPNGKRWEQAKTDATTALSTAESDVAVQEKDNAVSNALGALTAPSGLKMNRQTIKLEDTTVASDIQQVITNFRTAGGTVADTVDGKIEHGSWKTWRENAGLTALEWGGELNKYEDLRTFLGKIKSERSTLENQKSGFQADKEKINKFKALREYVGNTANGITDADGNPLTLATTGALKDAIGNNVLDPVIDALATKMGNGITKETDTASTTKPNEVNQNLWDQFVAAKELKAAQSTSGIAIDTREDNLNTQISSLDSLAKIEDTFIDAVVGLQGHIATENKKTPGDDIAINDSTTLGELKALKSKIHSTDTGATAFITAIDNVLKKYEEKKGATPQDTETIGTIKSSLGNRDLDTLKTTRDTARAEYHAFLARHGLLGSPDDLNKLNTWKNYVDSNAQTFEAVKSHLDSITGADQEGLITSLTDAISNYATIEGDVNAYNTLKQQYNTLRTSLVNLGLVGNDEYKDVTAANVTALVDLAKKAKTLAKGAELEQAAADTQTALEKAIILEGRGTRDAPDDKPVNIGQDGTIEVDGTKRHRIVNGGLHSTEKVRLGATGDGAKVVVNGEVSSKKSILLWGDKPVEVQDTHGNIEAEGDGAGYLISTHAKTNIAPQNIGTKNKQLGKFEQRTEAGNTKTYEQFHVTEALLIVNNGDTATTIITEDASGDIWTVGEGMTVEMRGDATGLKKVVGENDGDGTILFSANADETKILKTQLGAAGKRLGRVEYRGGIHKREVGAPSYDYVKNVFIRNNTVFEDNIAVTYSNNVTNQGTHKTNAATTVKGSYTNNDTHDINAAMNVEGDYTNTAGSTLNLNNRLDVVGKFTSGNGSQVNMSAENPNAGIKANSFDFDKTTLNVSGVVNKAIRVFEGTVTEDELKEIILKIENNAYNNILDYRMVNKGNGSYLIGFSNSAKTADLVSSSGASATVAKAFASGLAVAEKTRDSDLRKAYETVLLSGNVADIKLAAEQSTTSSNVAATQAITGASRAAAGAVSTRLAATRGEAQTAGLQQSGVAAGDDTRRNGAWMKATGGIATQKARNGVAGGRTNTYGATIGLDNKVTETLRLGGALSYAQSDVKGKDSGQSKTDINSYQVAFYGAYEPGRYFVEGQLAWAYNTIKTSRRITFGGLNRTASGEYDAHQYSASTAVGMPLHKGAVTLTPKAGIFYSYNSPSSYTETGAEGSNLTINPPSTQILEGSLGGVVAYHHTMRSGAELRPELRAAALYEFLGDDATATAKYAGAGATIQTPGLKPSKMGGTVGAGMGYTTSDGMWEVRADYDAEMRAGYMSHNGMLTGRINF</sequence>
<dbReference type="NCBIfam" id="TIGR01414">
    <property type="entry name" value="autotrans_barl"/>
    <property type="match status" value="1"/>
</dbReference>
<evidence type="ECO:0000256" key="1">
    <source>
        <dbReference type="SAM" id="SignalP"/>
    </source>
</evidence>
<evidence type="ECO:0000259" key="2">
    <source>
        <dbReference type="PROSITE" id="PS51208"/>
    </source>
</evidence>
<dbReference type="GeneID" id="53317401"/>
<gene>
    <name evidence="3" type="ORF">AY555_09570</name>
</gene>
<reference evidence="3 4" key="1">
    <citation type="submission" date="2016-02" db="EMBL/GenBank/DDBJ databases">
        <title>Complete Genome of H5569, the type strain of the newly described species Haematospirillium jordaniae.</title>
        <authorList>
            <person name="Nicholson A.C."/>
            <person name="Humrighouse B.W."/>
            <person name="Loparov V."/>
            <person name="McQuiston J.R."/>
        </authorList>
    </citation>
    <scope>NUCLEOTIDE SEQUENCE [LARGE SCALE GENOMIC DNA]</scope>
    <source>
        <strain evidence="3 4">H5569</strain>
    </source>
</reference>
<accession>A0A143DGV7</accession>
<dbReference type="STRING" id="1549855.AY555_09570"/>
<protein>
    <recommendedName>
        <fullName evidence="2">Autotransporter domain-containing protein</fullName>
    </recommendedName>
</protein>